<dbReference type="EMBL" id="SCWD01000002">
    <property type="protein sequence ID" value="TDM02459.1"/>
    <property type="molecule type" value="Genomic_DNA"/>
</dbReference>
<dbReference type="Gene3D" id="3.40.630.30">
    <property type="match status" value="1"/>
</dbReference>
<evidence type="ECO:0000313" key="6">
    <source>
        <dbReference type="Proteomes" id="UP000295280"/>
    </source>
</evidence>
<proteinExistence type="inferred from homology"/>
<protein>
    <submittedName>
        <fullName evidence="5">N-acetyltransferase</fullName>
    </submittedName>
</protein>
<evidence type="ECO:0000313" key="5">
    <source>
        <dbReference type="EMBL" id="TDM02459.1"/>
    </source>
</evidence>
<organism evidence="5 6">
    <name type="scientific">Macrococcus carouselicus</name>
    <dbReference type="NCBI Taxonomy" id="69969"/>
    <lineage>
        <taxon>Bacteria</taxon>
        <taxon>Bacillati</taxon>
        <taxon>Bacillota</taxon>
        <taxon>Bacilli</taxon>
        <taxon>Bacillales</taxon>
        <taxon>Staphylococcaceae</taxon>
        <taxon>Macrococcus</taxon>
    </lineage>
</organism>
<name>A0A9Q8CH54_9STAP</name>
<dbReference type="GO" id="GO:0008999">
    <property type="term" value="F:protein-N-terminal-alanine acetyltransferase activity"/>
    <property type="evidence" value="ECO:0007669"/>
    <property type="project" value="TreeGrafter"/>
</dbReference>
<keyword evidence="6" id="KW-1185">Reference proteome</keyword>
<dbReference type="GO" id="GO:0005737">
    <property type="term" value="C:cytoplasm"/>
    <property type="evidence" value="ECO:0007669"/>
    <property type="project" value="TreeGrafter"/>
</dbReference>
<dbReference type="InterPro" id="IPR051531">
    <property type="entry name" value="N-acetyltransferase"/>
</dbReference>
<sequence length="187" mass="21619">MTVTITYLDTYIETDRLYIRPLRLNDLEAFKEGFAQRKPKQNAFDADDIDVSSYTLTTFKPVIQSLIQLAADDESYIFAIFLKENHIPIGKVEFTTLLRDHFNWGVIGYVLNNSYWGKGYGSEAVTAAVQYALQHLNYHRIEAHITPDNSRSIRTAQNAGLSFECIRQKFIQEDTDWIDRAVYSIHQ</sequence>
<reference evidence="5 6" key="1">
    <citation type="submission" date="2019-01" db="EMBL/GenBank/DDBJ databases">
        <title>Draft genome sequences of the type strains of six Macrococcus species.</title>
        <authorList>
            <person name="Mazhar S."/>
            <person name="Altermann E."/>
            <person name="Hill C."/>
            <person name="Mcauliffe O."/>
        </authorList>
    </citation>
    <scope>NUCLEOTIDE SEQUENCE [LARGE SCALE GENOMIC DNA]</scope>
    <source>
        <strain evidence="5 6">ATCC 51828</strain>
    </source>
</reference>
<feature type="domain" description="N-acetyltransferase" evidence="4">
    <location>
        <begin position="17"/>
        <end position="187"/>
    </location>
</feature>
<comment type="similarity">
    <text evidence="3">Belongs to the acetyltransferase family. RimJ subfamily.</text>
</comment>
<dbReference type="OrthoDB" id="9798081at2"/>
<evidence type="ECO:0000259" key="4">
    <source>
        <dbReference type="PROSITE" id="PS51186"/>
    </source>
</evidence>
<dbReference type="PROSITE" id="PS51186">
    <property type="entry name" value="GNAT"/>
    <property type="match status" value="1"/>
</dbReference>
<accession>A0A9Q8CH54</accession>
<dbReference type="PANTHER" id="PTHR43792:SF8">
    <property type="entry name" value="[RIBOSOMAL PROTEIN US5]-ALANINE N-ACETYLTRANSFERASE"/>
    <property type="match status" value="1"/>
</dbReference>
<dbReference type="Pfam" id="PF13302">
    <property type="entry name" value="Acetyltransf_3"/>
    <property type="match status" value="1"/>
</dbReference>
<evidence type="ECO:0000256" key="2">
    <source>
        <dbReference type="ARBA" id="ARBA00023315"/>
    </source>
</evidence>
<dbReference type="PANTHER" id="PTHR43792">
    <property type="entry name" value="GNAT FAMILY, PUTATIVE (AFU_ORTHOLOGUE AFUA_3G00765)-RELATED-RELATED"/>
    <property type="match status" value="1"/>
</dbReference>
<evidence type="ECO:0000256" key="1">
    <source>
        <dbReference type="ARBA" id="ARBA00022679"/>
    </source>
</evidence>
<dbReference type="SUPFAM" id="SSF55729">
    <property type="entry name" value="Acyl-CoA N-acyltransferases (Nat)"/>
    <property type="match status" value="1"/>
</dbReference>
<keyword evidence="2" id="KW-0012">Acyltransferase</keyword>
<comment type="caution">
    <text evidence="5">The sequence shown here is derived from an EMBL/GenBank/DDBJ whole genome shotgun (WGS) entry which is preliminary data.</text>
</comment>
<gene>
    <name evidence="5" type="ORF">ERX40_07850</name>
</gene>
<keyword evidence="1" id="KW-0808">Transferase</keyword>
<evidence type="ECO:0000256" key="3">
    <source>
        <dbReference type="ARBA" id="ARBA00038502"/>
    </source>
</evidence>
<dbReference type="AlphaFoldDB" id="A0A9Q8CH54"/>
<dbReference type="InterPro" id="IPR016181">
    <property type="entry name" value="Acyl_CoA_acyltransferase"/>
</dbReference>
<dbReference type="InterPro" id="IPR000182">
    <property type="entry name" value="GNAT_dom"/>
</dbReference>
<dbReference type="Proteomes" id="UP000295280">
    <property type="component" value="Unassembled WGS sequence"/>
</dbReference>